<evidence type="ECO:0000313" key="3">
    <source>
        <dbReference type="Proteomes" id="UP000199459"/>
    </source>
</evidence>
<feature type="domain" description="HTH cro/C1-type" evidence="1">
    <location>
        <begin position="21"/>
        <end position="74"/>
    </location>
</feature>
<dbReference type="GO" id="GO:0003677">
    <property type="term" value="F:DNA binding"/>
    <property type="evidence" value="ECO:0007669"/>
    <property type="project" value="InterPro"/>
</dbReference>
<reference evidence="2 3" key="1">
    <citation type="submission" date="2016-10" db="EMBL/GenBank/DDBJ databases">
        <authorList>
            <person name="de Groot N.N."/>
        </authorList>
    </citation>
    <scope>NUCLEOTIDE SEQUENCE [LARGE SCALE GENOMIC DNA]</scope>
    <source>
        <strain evidence="2 3">Nm22</strain>
    </source>
</reference>
<dbReference type="AlphaFoldDB" id="A0A1H8FVQ5"/>
<dbReference type="PROSITE" id="PS50943">
    <property type="entry name" value="HTH_CROC1"/>
    <property type="match status" value="1"/>
</dbReference>
<sequence length="231" mass="26231">MEYRLRKGLCQDKFMDIGKRLVQERKRLGLSQTTFAKNVGVSISSQKRYESGDREPDTSYLKRAISLGVDVTYILTNKRHSSFQNEQTGVDEFYLINLGIVLMKLFKLSKDDLLSAIHSIDSTMENDEYKNLSPNESTAAFEEIFLITISEILTAKALDSDFGKHLQVIDHELLGEILEKLELVKKNNSFIPSPKKQALIVTSLYRTFKVSGKVDLELIEDLLTLSTESSL</sequence>
<dbReference type="EMBL" id="FOCP01000015">
    <property type="protein sequence ID" value="SEN35796.1"/>
    <property type="molecule type" value="Genomic_DNA"/>
</dbReference>
<dbReference type="InterPro" id="IPR001387">
    <property type="entry name" value="Cro/C1-type_HTH"/>
</dbReference>
<dbReference type="Proteomes" id="UP000199459">
    <property type="component" value="Unassembled WGS sequence"/>
</dbReference>
<protein>
    <submittedName>
        <fullName evidence="2">Helix-turn-helix domain-containing protein</fullName>
    </submittedName>
</protein>
<proteinExistence type="predicted"/>
<evidence type="ECO:0000259" key="1">
    <source>
        <dbReference type="PROSITE" id="PS50943"/>
    </source>
</evidence>
<dbReference type="Pfam" id="PF01381">
    <property type="entry name" value="HTH_3"/>
    <property type="match status" value="1"/>
</dbReference>
<gene>
    <name evidence="2" type="ORF">SAMN05216325_1155</name>
</gene>
<dbReference type="SMART" id="SM00530">
    <property type="entry name" value="HTH_XRE"/>
    <property type="match status" value="1"/>
</dbReference>
<dbReference type="CDD" id="cd00093">
    <property type="entry name" value="HTH_XRE"/>
    <property type="match status" value="1"/>
</dbReference>
<dbReference type="SUPFAM" id="SSF47413">
    <property type="entry name" value="lambda repressor-like DNA-binding domains"/>
    <property type="match status" value="1"/>
</dbReference>
<accession>A0A1H8FVQ5</accession>
<dbReference type="InterPro" id="IPR010982">
    <property type="entry name" value="Lambda_DNA-bd_dom_sf"/>
</dbReference>
<name>A0A1H8FVQ5_9PROT</name>
<evidence type="ECO:0000313" key="2">
    <source>
        <dbReference type="EMBL" id="SEN35796.1"/>
    </source>
</evidence>
<organism evidence="2 3">
    <name type="scientific">Nitrosomonas marina</name>
    <dbReference type="NCBI Taxonomy" id="917"/>
    <lineage>
        <taxon>Bacteria</taxon>
        <taxon>Pseudomonadati</taxon>
        <taxon>Pseudomonadota</taxon>
        <taxon>Betaproteobacteria</taxon>
        <taxon>Nitrosomonadales</taxon>
        <taxon>Nitrosomonadaceae</taxon>
        <taxon>Nitrosomonas</taxon>
    </lineage>
</organism>
<dbReference type="Gene3D" id="1.10.260.40">
    <property type="entry name" value="lambda repressor-like DNA-binding domains"/>
    <property type="match status" value="1"/>
</dbReference>